<dbReference type="GO" id="GO:0016020">
    <property type="term" value="C:membrane"/>
    <property type="evidence" value="ECO:0007669"/>
    <property type="project" value="UniProtKB-SubCell"/>
</dbReference>
<dbReference type="AlphaFoldDB" id="A0ABC9AMJ1"/>
<dbReference type="PANTHER" id="PTHR23291">
    <property type="entry name" value="BAX INHIBITOR-RELATED"/>
    <property type="match status" value="1"/>
</dbReference>
<feature type="transmembrane region" description="Helical" evidence="5">
    <location>
        <begin position="121"/>
        <end position="140"/>
    </location>
</feature>
<reference evidence="7" key="1">
    <citation type="submission" date="2024-06" db="EMBL/GenBank/DDBJ databases">
        <authorList>
            <person name="Ryan C."/>
        </authorList>
    </citation>
    <scope>NUCLEOTIDE SEQUENCE [LARGE SCALE GENOMIC DNA]</scope>
</reference>
<proteinExistence type="inferred from homology"/>
<keyword evidence="2 5" id="KW-0812">Transmembrane</keyword>
<feature type="transmembrane region" description="Helical" evidence="5">
    <location>
        <begin position="91"/>
        <end position="109"/>
    </location>
</feature>
<accession>A0ABC9AMJ1</accession>
<keyword evidence="3 5" id="KW-1133">Transmembrane helix</keyword>
<evidence type="ECO:0000256" key="2">
    <source>
        <dbReference type="ARBA" id="ARBA00022692"/>
    </source>
</evidence>
<feature type="transmembrane region" description="Helical" evidence="5">
    <location>
        <begin position="56"/>
        <end position="79"/>
    </location>
</feature>
<dbReference type="PANTHER" id="PTHR23291:SF39">
    <property type="entry name" value="OS11G0581900 PROTEIN"/>
    <property type="match status" value="1"/>
</dbReference>
<organism evidence="6 7">
    <name type="scientific">Urochloa decumbens</name>
    <dbReference type="NCBI Taxonomy" id="240449"/>
    <lineage>
        <taxon>Eukaryota</taxon>
        <taxon>Viridiplantae</taxon>
        <taxon>Streptophyta</taxon>
        <taxon>Embryophyta</taxon>
        <taxon>Tracheophyta</taxon>
        <taxon>Spermatophyta</taxon>
        <taxon>Magnoliopsida</taxon>
        <taxon>Liliopsida</taxon>
        <taxon>Poales</taxon>
        <taxon>Poaceae</taxon>
        <taxon>PACMAD clade</taxon>
        <taxon>Panicoideae</taxon>
        <taxon>Panicodae</taxon>
        <taxon>Paniceae</taxon>
        <taxon>Melinidinae</taxon>
        <taxon>Urochloa</taxon>
    </lineage>
</organism>
<feature type="transmembrane region" description="Helical" evidence="5">
    <location>
        <begin position="146"/>
        <end position="168"/>
    </location>
</feature>
<evidence type="ECO:0000313" key="6">
    <source>
        <dbReference type="EMBL" id="CAL4980429.1"/>
    </source>
</evidence>
<keyword evidence="4 5" id="KW-0472">Membrane</keyword>
<name>A0ABC9AMJ1_9POAL</name>
<feature type="transmembrane region" description="Helical" evidence="5">
    <location>
        <begin position="244"/>
        <end position="263"/>
    </location>
</feature>
<evidence type="ECO:0000256" key="3">
    <source>
        <dbReference type="ARBA" id="ARBA00022989"/>
    </source>
</evidence>
<dbReference type="EMBL" id="OZ075131">
    <property type="protein sequence ID" value="CAL4980429.1"/>
    <property type="molecule type" value="Genomic_DNA"/>
</dbReference>
<gene>
    <name evidence="6" type="ORF">URODEC1_LOCUS55661</name>
</gene>
<keyword evidence="7" id="KW-1185">Reference proteome</keyword>
<evidence type="ECO:0000256" key="4">
    <source>
        <dbReference type="ARBA" id="ARBA00023136"/>
    </source>
</evidence>
<comment type="similarity">
    <text evidence="5">Belongs to the BI1 family.</text>
</comment>
<dbReference type="Proteomes" id="UP001497457">
    <property type="component" value="Chromosome 21rd"/>
</dbReference>
<evidence type="ECO:0000313" key="7">
    <source>
        <dbReference type="Proteomes" id="UP001497457"/>
    </source>
</evidence>
<feature type="transmembrane region" description="Helical" evidence="5">
    <location>
        <begin position="275"/>
        <end position="296"/>
    </location>
</feature>
<protein>
    <submittedName>
        <fullName evidence="6">Uncharacterized protein</fullName>
    </submittedName>
</protein>
<comment type="subcellular location">
    <subcellularLocation>
        <location evidence="1">Membrane</location>
        <topology evidence="1">Multi-pass membrane protein</topology>
    </subcellularLocation>
</comment>
<dbReference type="Pfam" id="PF01027">
    <property type="entry name" value="Bax1-I"/>
    <property type="match status" value="2"/>
</dbReference>
<sequence>MSKLQVADLEAGVPAGAAAKAVAADQAAPAAADAEPMKKVAEEEDPRLRWAFVRKVYAILSLQFALTAAVSVAACLVHAVPRFFTSGPPAAVWPVFIVILISPLVVMFPMMKYREKHPRNLVLLGLFTLCCSLSIAVTTSTSVGRVVLQSAILTAAAVLGLTLFTFWAVKKGYDFTFMFPFLFTCLHVLLVYLIIQVRLPGNRPIFLSLSTDQSFFRVTCLTYSVTLAIHWTLQMFFPLGRVGITIYGFLATIVFSGFIIFDTQMLLKRHTYNEYVVAAISLYLDVINLFMAQMSLSIQ</sequence>
<evidence type="ECO:0000256" key="5">
    <source>
        <dbReference type="RuleBase" id="RU004379"/>
    </source>
</evidence>
<reference evidence="6 7" key="2">
    <citation type="submission" date="2024-10" db="EMBL/GenBank/DDBJ databases">
        <authorList>
            <person name="Ryan C."/>
        </authorList>
    </citation>
    <scope>NUCLEOTIDE SEQUENCE [LARGE SCALE GENOMIC DNA]</scope>
</reference>
<feature type="transmembrane region" description="Helical" evidence="5">
    <location>
        <begin position="175"/>
        <end position="195"/>
    </location>
</feature>
<dbReference type="InterPro" id="IPR006214">
    <property type="entry name" value="Bax_inhibitor_1-related"/>
</dbReference>
<feature type="transmembrane region" description="Helical" evidence="5">
    <location>
        <begin position="215"/>
        <end position="237"/>
    </location>
</feature>
<comment type="caution">
    <text evidence="5">Lacks conserved residue(s) required for the propagation of feature annotation.</text>
</comment>
<evidence type="ECO:0000256" key="1">
    <source>
        <dbReference type="ARBA" id="ARBA00004141"/>
    </source>
</evidence>